<evidence type="ECO:0000313" key="3">
    <source>
        <dbReference type="Proteomes" id="UP000054558"/>
    </source>
</evidence>
<sequence>MLWQAHRWRLALSFTIIVSIELQVVGAIAKDGGAGHILHGGLLGHQSRSPKFMLFRLIGNNMPPLQSSGQLLWNTEYALKHEADFPDCRKRWIINQVVNTTEKQLILDLLKLHGYGSEDILTRELDYDELIARPEPDWEVFVTAQNQGRNAAIQNGKAAGATWILPFDGNHFITNQAWRRIVRSARWAMKAGHQYFKVPMYRVAERQDSAWLNASTTFQTALQYAPLKGESQIAIRNTAARHFPEDIRYGKRNKWNFLKEVCPSDHKDSGICGCSDVYPEKIEAESNKRVDLEPRSPLHIPMSPKV</sequence>
<keyword evidence="1" id="KW-0732">Signal</keyword>
<dbReference type="OMA" id="QKCKNEA"/>
<evidence type="ECO:0008006" key="4">
    <source>
        <dbReference type="Google" id="ProtNLM"/>
    </source>
</evidence>
<gene>
    <name evidence="2" type="ORF">KFL_000200670</name>
</gene>
<name>A0A1Y1HK29_KLENI</name>
<dbReference type="AlphaFoldDB" id="A0A1Y1HK29"/>
<protein>
    <recommendedName>
        <fullName evidence="4">Glycosyltransferase 2-like domain-containing protein</fullName>
    </recommendedName>
</protein>
<feature type="signal peptide" evidence="1">
    <location>
        <begin position="1"/>
        <end position="27"/>
    </location>
</feature>
<dbReference type="OrthoDB" id="2013062at2759"/>
<accession>A0A1Y1HK29</accession>
<feature type="chain" id="PRO_5012733877" description="Glycosyltransferase 2-like domain-containing protein" evidence="1">
    <location>
        <begin position="28"/>
        <end position="306"/>
    </location>
</feature>
<evidence type="ECO:0000256" key="1">
    <source>
        <dbReference type="SAM" id="SignalP"/>
    </source>
</evidence>
<proteinExistence type="predicted"/>
<evidence type="ECO:0000313" key="2">
    <source>
        <dbReference type="EMBL" id="GAQ78914.1"/>
    </source>
</evidence>
<reference evidence="2 3" key="1">
    <citation type="journal article" date="2014" name="Nat. Commun.">
        <title>Klebsormidium flaccidum genome reveals primary factors for plant terrestrial adaptation.</title>
        <authorList>
            <person name="Hori K."/>
            <person name="Maruyama F."/>
            <person name="Fujisawa T."/>
            <person name="Togashi T."/>
            <person name="Yamamoto N."/>
            <person name="Seo M."/>
            <person name="Sato S."/>
            <person name="Yamada T."/>
            <person name="Mori H."/>
            <person name="Tajima N."/>
            <person name="Moriyama T."/>
            <person name="Ikeuchi M."/>
            <person name="Watanabe M."/>
            <person name="Wada H."/>
            <person name="Kobayashi K."/>
            <person name="Saito M."/>
            <person name="Masuda T."/>
            <person name="Sasaki-Sekimoto Y."/>
            <person name="Mashiguchi K."/>
            <person name="Awai K."/>
            <person name="Shimojima M."/>
            <person name="Masuda S."/>
            <person name="Iwai M."/>
            <person name="Nobusawa T."/>
            <person name="Narise T."/>
            <person name="Kondo S."/>
            <person name="Saito H."/>
            <person name="Sato R."/>
            <person name="Murakawa M."/>
            <person name="Ihara Y."/>
            <person name="Oshima-Yamada Y."/>
            <person name="Ohtaka K."/>
            <person name="Satoh M."/>
            <person name="Sonobe K."/>
            <person name="Ishii M."/>
            <person name="Ohtani R."/>
            <person name="Kanamori-Sato M."/>
            <person name="Honoki R."/>
            <person name="Miyazaki D."/>
            <person name="Mochizuki H."/>
            <person name="Umetsu J."/>
            <person name="Higashi K."/>
            <person name="Shibata D."/>
            <person name="Kamiya Y."/>
            <person name="Sato N."/>
            <person name="Nakamura Y."/>
            <person name="Tabata S."/>
            <person name="Ida S."/>
            <person name="Kurokawa K."/>
            <person name="Ohta H."/>
        </authorList>
    </citation>
    <scope>NUCLEOTIDE SEQUENCE [LARGE SCALE GENOMIC DNA]</scope>
    <source>
        <strain evidence="2 3">NIES-2285</strain>
    </source>
</reference>
<dbReference type="Proteomes" id="UP000054558">
    <property type="component" value="Unassembled WGS sequence"/>
</dbReference>
<organism evidence="2 3">
    <name type="scientific">Klebsormidium nitens</name>
    <name type="common">Green alga</name>
    <name type="synonym">Ulothrix nitens</name>
    <dbReference type="NCBI Taxonomy" id="105231"/>
    <lineage>
        <taxon>Eukaryota</taxon>
        <taxon>Viridiplantae</taxon>
        <taxon>Streptophyta</taxon>
        <taxon>Klebsormidiophyceae</taxon>
        <taxon>Klebsormidiales</taxon>
        <taxon>Klebsormidiaceae</taxon>
        <taxon>Klebsormidium</taxon>
    </lineage>
</organism>
<dbReference type="EMBL" id="DF236969">
    <property type="protein sequence ID" value="GAQ78914.1"/>
    <property type="molecule type" value="Genomic_DNA"/>
</dbReference>
<keyword evidence="3" id="KW-1185">Reference proteome</keyword>